<comment type="caution">
    <text evidence="1">The sequence shown here is derived from an EMBL/GenBank/DDBJ whole genome shotgun (WGS) entry which is preliminary data.</text>
</comment>
<dbReference type="Proteomes" id="UP001283361">
    <property type="component" value="Unassembled WGS sequence"/>
</dbReference>
<reference evidence="1" key="1">
    <citation type="journal article" date="2023" name="G3 (Bethesda)">
        <title>A reference genome for the long-term kleptoplast-retaining sea slug Elysia crispata morphotype clarki.</title>
        <authorList>
            <person name="Eastman K.E."/>
            <person name="Pendleton A.L."/>
            <person name="Shaikh M.A."/>
            <person name="Suttiyut T."/>
            <person name="Ogas R."/>
            <person name="Tomko P."/>
            <person name="Gavelis G."/>
            <person name="Widhalm J.R."/>
            <person name="Wisecaver J.H."/>
        </authorList>
    </citation>
    <scope>NUCLEOTIDE SEQUENCE</scope>
    <source>
        <strain evidence="1">ECLA1</strain>
    </source>
</reference>
<name>A0AAE1BF30_9GAST</name>
<sequence>MRLELLQKSFCATGLYPLDKTKVPESAYLPSDTMRSITVTQSEDCSMNTGQEQEQDPKVADEIFMASEESILDLDLVESMDVDLREGAGQLKFLHNVTMDLTGDDHQITEQTSNIGGEFQLESSLVPSSSTPPEAAWNAALSTVFGVQTIAAKAKPPWGSKAIAQKRAAIEKKEKDEAAKLERKEKALQKKS</sequence>
<evidence type="ECO:0000313" key="1">
    <source>
        <dbReference type="EMBL" id="KAK3803946.1"/>
    </source>
</evidence>
<accession>A0AAE1BF30</accession>
<keyword evidence="2" id="KW-1185">Reference proteome</keyword>
<dbReference type="AlphaFoldDB" id="A0AAE1BF30"/>
<gene>
    <name evidence="1" type="ORF">RRG08_059809</name>
</gene>
<evidence type="ECO:0000313" key="2">
    <source>
        <dbReference type="Proteomes" id="UP001283361"/>
    </source>
</evidence>
<dbReference type="EMBL" id="JAWDGP010000077">
    <property type="protein sequence ID" value="KAK3803946.1"/>
    <property type="molecule type" value="Genomic_DNA"/>
</dbReference>
<proteinExistence type="predicted"/>
<protein>
    <submittedName>
        <fullName evidence="1">Uncharacterized protein</fullName>
    </submittedName>
</protein>
<organism evidence="1 2">
    <name type="scientific">Elysia crispata</name>
    <name type="common">lettuce slug</name>
    <dbReference type="NCBI Taxonomy" id="231223"/>
    <lineage>
        <taxon>Eukaryota</taxon>
        <taxon>Metazoa</taxon>
        <taxon>Spiralia</taxon>
        <taxon>Lophotrochozoa</taxon>
        <taxon>Mollusca</taxon>
        <taxon>Gastropoda</taxon>
        <taxon>Heterobranchia</taxon>
        <taxon>Euthyneura</taxon>
        <taxon>Panpulmonata</taxon>
        <taxon>Sacoglossa</taxon>
        <taxon>Placobranchoidea</taxon>
        <taxon>Plakobranchidae</taxon>
        <taxon>Elysia</taxon>
    </lineage>
</organism>